<dbReference type="Gene3D" id="3.40.50.300">
    <property type="entry name" value="P-loop containing nucleotide triphosphate hydrolases"/>
    <property type="match status" value="1"/>
</dbReference>
<keyword evidence="5" id="KW-1185">Reference proteome</keyword>
<dbReference type="PRINTS" id="PR00038">
    <property type="entry name" value="HTHLUXR"/>
</dbReference>
<evidence type="ECO:0000256" key="1">
    <source>
        <dbReference type="ARBA" id="ARBA00022741"/>
    </source>
</evidence>
<proteinExistence type="predicted"/>
<dbReference type="GO" id="GO:0005737">
    <property type="term" value="C:cytoplasm"/>
    <property type="evidence" value="ECO:0007669"/>
    <property type="project" value="TreeGrafter"/>
</dbReference>
<evidence type="ECO:0000313" key="5">
    <source>
        <dbReference type="Proteomes" id="UP000197174"/>
    </source>
</evidence>
<keyword evidence="2" id="KW-0067">ATP-binding</keyword>
<dbReference type="PROSITE" id="PS00622">
    <property type="entry name" value="HTH_LUXR_1"/>
    <property type="match status" value="1"/>
</dbReference>
<dbReference type="InterPro" id="IPR003593">
    <property type="entry name" value="AAA+_ATPase"/>
</dbReference>
<evidence type="ECO:0000259" key="3">
    <source>
        <dbReference type="PROSITE" id="PS50043"/>
    </source>
</evidence>
<dbReference type="InterPro" id="IPR016032">
    <property type="entry name" value="Sig_transdc_resp-reg_C-effctor"/>
</dbReference>
<dbReference type="Gene3D" id="1.10.10.10">
    <property type="entry name" value="Winged helix-like DNA-binding domain superfamily/Winged helix DNA-binding domain"/>
    <property type="match status" value="1"/>
</dbReference>
<dbReference type="SMART" id="SM00382">
    <property type="entry name" value="AAA"/>
    <property type="match status" value="1"/>
</dbReference>
<dbReference type="PROSITE" id="PS50043">
    <property type="entry name" value="HTH_LUXR_2"/>
    <property type="match status" value="1"/>
</dbReference>
<evidence type="ECO:0000256" key="2">
    <source>
        <dbReference type="ARBA" id="ARBA00022840"/>
    </source>
</evidence>
<evidence type="ECO:0000313" key="4">
    <source>
        <dbReference type="EMBL" id="OWV01495.1"/>
    </source>
</evidence>
<dbReference type="InterPro" id="IPR000792">
    <property type="entry name" value="Tscrpt_reg_LuxR_C"/>
</dbReference>
<accession>A0A246RH87</accession>
<dbReference type="CDD" id="cd06170">
    <property type="entry name" value="LuxR_C_like"/>
    <property type="match status" value="1"/>
</dbReference>
<dbReference type="SMART" id="SM00421">
    <property type="entry name" value="HTH_LUXR"/>
    <property type="match status" value="1"/>
</dbReference>
<dbReference type="Pfam" id="PF13191">
    <property type="entry name" value="AAA_16"/>
    <property type="match status" value="1"/>
</dbReference>
<name>A0A246RH87_9ACTN</name>
<keyword evidence="1" id="KW-0547">Nucleotide-binding</keyword>
<sequence>MCAATGDCMSPMVDRDQQRDLLDSMFMDCASGKGGVLVVSGPVGTGKSVVLQEFANRIFQSDAVVLSASASRVERALPFEILAQIFQPLAGAPQHRAEVVRMISSDVCTTVLSDAATEEVERAYGEVFHDLWLMLVREAAEHPVVITVDDVHHADDSSLRGLLFLARRLKFVRCLMVLSEQTGPPHRQHPLMHAELFSQSHCRRVRLGPLTLDGVGRLVAARDIVPDGPALVELAAQCHAATGGNPLLVSGLLDDLAVASSSDTLPAVQSLVTGSFGEAVISCLHRSHPEIQQIVTGAAIFEAPTPQRVAALLDLDENTVRRCEPALTVTGLLPDWRPRHPAIRQAVLTQLSPRENGRLHVRAAALLRDERAPIEQAAFHLLAAGVPLPTWAVSVLQSAATEALANGRRLDAVRCLELARETTSDDVERAALTARLTLVEWRGNQPAAERHFPELMAAAGAGRLSWHDTAALVRLLLWHGRLAEAGELLDRPVAPAEAAGTALLRGWLASSYPRLATRLPAASDDDGNGFALPHGPANIAAEICAAVQLGELDEQCLHRAEQLLESCELDEDTREPMLTALCALIYADRLDVASRHCDEVLRQQAARRAPTWRAAFAACRGEIALRRGDLVLAKRHAHLALAGVATDRWGVAGGWPLSVLLLAATESGDLDEAAAAVVQPLPEAVLNSRLGMHYLYARGRYFLARGRDQLALDDFRLCGELLAEWKLDLPGLVQWRLGIAEVHLRAGELDQARQLTQAQLDHASGRYPRTAGLALRLHAATASDLPEQIRLLDEAEEALTAAGDLLHRAQVVMDLSRAYARSGAGDVARVQESRARELARRCAPGDAGLALLAAPPWPESVPAPEPAPVPHDSVVLDDLSESERRVAALAVQGHTNRQIARRLYITVSTVEQHLTSTYRKLKVHRRADLPDILTLVGTDG</sequence>
<dbReference type="InterPro" id="IPR036388">
    <property type="entry name" value="WH-like_DNA-bd_sf"/>
</dbReference>
<gene>
    <name evidence="4" type="ORF">B5D80_26460</name>
</gene>
<dbReference type="InterPro" id="IPR027417">
    <property type="entry name" value="P-loop_NTPase"/>
</dbReference>
<dbReference type="InterPro" id="IPR041664">
    <property type="entry name" value="AAA_16"/>
</dbReference>
<dbReference type="GO" id="GO:0003677">
    <property type="term" value="F:DNA binding"/>
    <property type="evidence" value="ECO:0007669"/>
    <property type="project" value="InterPro"/>
</dbReference>
<protein>
    <recommendedName>
        <fullName evidence="3">HTH luxR-type domain-containing protein</fullName>
    </recommendedName>
</protein>
<reference evidence="4 5" key="1">
    <citation type="submission" date="2017-03" db="EMBL/GenBank/DDBJ databases">
        <title>Whole genome sequence of Micromonospora wenchangensis, isolated from mangrove soil.</title>
        <authorList>
            <person name="Yang H."/>
        </authorList>
    </citation>
    <scope>NUCLEOTIDE SEQUENCE [LARGE SCALE GENOMIC DNA]</scope>
    <source>
        <strain evidence="4 5">CCTCC AA 2012002</strain>
    </source>
</reference>
<dbReference type="GO" id="GO:0004016">
    <property type="term" value="F:adenylate cyclase activity"/>
    <property type="evidence" value="ECO:0007669"/>
    <property type="project" value="TreeGrafter"/>
</dbReference>
<dbReference type="PANTHER" id="PTHR16305:SF35">
    <property type="entry name" value="TRANSCRIPTIONAL ACTIVATOR DOMAIN"/>
    <property type="match status" value="1"/>
</dbReference>
<dbReference type="AlphaFoldDB" id="A0A246RH87"/>
<dbReference type="SUPFAM" id="SSF52540">
    <property type="entry name" value="P-loop containing nucleoside triphosphate hydrolases"/>
    <property type="match status" value="1"/>
</dbReference>
<dbReference type="PANTHER" id="PTHR16305">
    <property type="entry name" value="TESTICULAR SOLUBLE ADENYLYL CYCLASE"/>
    <property type="match status" value="1"/>
</dbReference>
<organism evidence="4 5">
    <name type="scientific">Micromonospora wenchangensis</name>
    <dbReference type="NCBI Taxonomy" id="1185415"/>
    <lineage>
        <taxon>Bacteria</taxon>
        <taxon>Bacillati</taxon>
        <taxon>Actinomycetota</taxon>
        <taxon>Actinomycetes</taxon>
        <taxon>Micromonosporales</taxon>
        <taxon>Micromonosporaceae</taxon>
        <taxon>Micromonospora</taxon>
    </lineage>
</organism>
<dbReference type="SUPFAM" id="SSF46894">
    <property type="entry name" value="C-terminal effector domain of the bipartite response regulators"/>
    <property type="match status" value="1"/>
</dbReference>
<dbReference type="Pfam" id="PF00196">
    <property type="entry name" value="GerE"/>
    <property type="match status" value="1"/>
</dbReference>
<dbReference type="EMBL" id="MZMV01000060">
    <property type="protein sequence ID" value="OWV01495.1"/>
    <property type="molecule type" value="Genomic_DNA"/>
</dbReference>
<feature type="domain" description="HTH luxR-type" evidence="3">
    <location>
        <begin position="872"/>
        <end position="937"/>
    </location>
</feature>
<dbReference type="GO" id="GO:0006355">
    <property type="term" value="P:regulation of DNA-templated transcription"/>
    <property type="evidence" value="ECO:0007669"/>
    <property type="project" value="InterPro"/>
</dbReference>
<dbReference type="GO" id="GO:0005524">
    <property type="term" value="F:ATP binding"/>
    <property type="evidence" value="ECO:0007669"/>
    <property type="project" value="UniProtKB-KW"/>
</dbReference>
<comment type="caution">
    <text evidence="4">The sequence shown here is derived from an EMBL/GenBank/DDBJ whole genome shotgun (WGS) entry which is preliminary data.</text>
</comment>
<dbReference type="Proteomes" id="UP000197174">
    <property type="component" value="Unassembled WGS sequence"/>
</dbReference>